<accession>A0A6J6SKE5</accession>
<keyword evidence="2" id="KW-0689">Ribosomal protein</keyword>
<dbReference type="GO" id="GO:0022625">
    <property type="term" value="C:cytosolic large ribosomal subunit"/>
    <property type="evidence" value="ECO:0007669"/>
    <property type="project" value="TreeGrafter"/>
</dbReference>
<dbReference type="HAMAP" id="MF_01366">
    <property type="entry name" value="Ribosomal_uL13"/>
    <property type="match status" value="1"/>
</dbReference>
<dbReference type="InterPro" id="IPR005822">
    <property type="entry name" value="Ribosomal_uL13"/>
</dbReference>
<proteinExistence type="inferred from homology"/>
<dbReference type="GO" id="GO:0003735">
    <property type="term" value="F:structural constituent of ribosome"/>
    <property type="evidence" value="ECO:0007669"/>
    <property type="project" value="InterPro"/>
</dbReference>
<dbReference type="Gene3D" id="3.90.1180.10">
    <property type="entry name" value="Ribosomal protein L13"/>
    <property type="match status" value="1"/>
</dbReference>
<evidence type="ECO:0000313" key="7">
    <source>
        <dbReference type="EMBL" id="CAB4890695.1"/>
    </source>
</evidence>
<dbReference type="GO" id="GO:0003729">
    <property type="term" value="F:mRNA binding"/>
    <property type="evidence" value="ECO:0007669"/>
    <property type="project" value="TreeGrafter"/>
</dbReference>
<evidence type="ECO:0000256" key="3">
    <source>
        <dbReference type="ARBA" id="ARBA00023274"/>
    </source>
</evidence>
<gene>
    <name evidence="5" type="ORF">UFOPK1358_00958</name>
    <name evidence="6" type="ORF">UFOPK2766_00652</name>
    <name evidence="7" type="ORF">UFOPK3519_00237</name>
</gene>
<dbReference type="FunFam" id="3.90.1180.10:FF:000001">
    <property type="entry name" value="50S ribosomal protein L13"/>
    <property type="match status" value="1"/>
</dbReference>
<dbReference type="EMBL" id="CAEZSF010000081">
    <property type="protein sequence ID" value="CAB4539756.1"/>
    <property type="molecule type" value="Genomic_DNA"/>
</dbReference>
<evidence type="ECO:0000256" key="2">
    <source>
        <dbReference type="ARBA" id="ARBA00022980"/>
    </source>
</evidence>
<dbReference type="PANTHER" id="PTHR11545:SF2">
    <property type="entry name" value="LARGE RIBOSOMAL SUBUNIT PROTEIN UL13M"/>
    <property type="match status" value="1"/>
</dbReference>
<dbReference type="CDD" id="cd00392">
    <property type="entry name" value="Ribosomal_L13"/>
    <property type="match status" value="1"/>
</dbReference>
<dbReference type="EMBL" id="CAFBMG010000009">
    <property type="protein sequence ID" value="CAB4890695.1"/>
    <property type="molecule type" value="Genomic_DNA"/>
</dbReference>
<dbReference type="SUPFAM" id="SSF52161">
    <property type="entry name" value="Ribosomal protein L13"/>
    <property type="match status" value="1"/>
</dbReference>
<comment type="similarity">
    <text evidence="1">Belongs to the universal ribosomal protein uL13 family.</text>
</comment>
<feature type="region of interest" description="Disordered" evidence="4">
    <location>
        <begin position="125"/>
        <end position="149"/>
    </location>
</feature>
<dbReference type="InterPro" id="IPR036899">
    <property type="entry name" value="Ribosomal_uL13_sf"/>
</dbReference>
<dbReference type="PANTHER" id="PTHR11545">
    <property type="entry name" value="RIBOSOMAL PROTEIN L13"/>
    <property type="match status" value="1"/>
</dbReference>
<reference evidence="6" key="1">
    <citation type="submission" date="2020-05" db="EMBL/GenBank/DDBJ databases">
        <authorList>
            <person name="Chiriac C."/>
            <person name="Salcher M."/>
            <person name="Ghai R."/>
            <person name="Kavagutti S V."/>
        </authorList>
    </citation>
    <scope>NUCLEOTIDE SEQUENCE</scope>
</reference>
<dbReference type="EMBL" id="CAEZYU010000021">
    <property type="protein sequence ID" value="CAB4735446.1"/>
    <property type="molecule type" value="Genomic_DNA"/>
</dbReference>
<evidence type="ECO:0000313" key="6">
    <source>
        <dbReference type="EMBL" id="CAB4735446.1"/>
    </source>
</evidence>
<name>A0A6J6SKE5_9ZZZZ</name>
<evidence type="ECO:0000256" key="1">
    <source>
        <dbReference type="ARBA" id="ARBA00006227"/>
    </source>
</evidence>
<keyword evidence="3" id="KW-0687">Ribonucleoprotein</keyword>
<dbReference type="PIRSF" id="PIRSF002181">
    <property type="entry name" value="Ribosomal_L13"/>
    <property type="match status" value="1"/>
</dbReference>
<dbReference type="AlphaFoldDB" id="A0A6J6SKE5"/>
<protein>
    <submittedName>
        <fullName evidence="6">Unannotated protein</fullName>
    </submittedName>
</protein>
<dbReference type="GO" id="GO:0017148">
    <property type="term" value="P:negative regulation of translation"/>
    <property type="evidence" value="ECO:0007669"/>
    <property type="project" value="TreeGrafter"/>
</dbReference>
<dbReference type="InterPro" id="IPR005823">
    <property type="entry name" value="Ribosomal_uL13_bac-type"/>
</dbReference>
<dbReference type="NCBIfam" id="TIGR01066">
    <property type="entry name" value="rplM_bact"/>
    <property type="match status" value="1"/>
</dbReference>
<dbReference type="Pfam" id="PF00572">
    <property type="entry name" value="Ribosomal_L13"/>
    <property type="match status" value="1"/>
</dbReference>
<evidence type="ECO:0000313" key="5">
    <source>
        <dbReference type="EMBL" id="CAB4539756.1"/>
    </source>
</evidence>
<dbReference type="InterPro" id="IPR023563">
    <property type="entry name" value="Ribosomal_uL13_CS"/>
</dbReference>
<sequence length="149" mass="16681">MRTYSPKASEITHEWYIVDAEGLTLGRMATEVARVLRGKHKATFSPHIDTGDHVIIINASKVALTPGKAEKKMVYRHTGYPGGIRSDTYATLLDKKPEEAVRRTIRGMIPKNRLGRQMMTKLKVYPGPTHPHSAQKPQVLNIPDARARS</sequence>
<organism evidence="6">
    <name type="scientific">freshwater metagenome</name>
    <dbReference type="NCBI Taxonomy" id="449393"/>
    <lineage>
        <taxon>unclassified sequences</taxon>
        <taxon>metagenomes</taxon>
        <taxon>ecological metagenomes</taxon>
    </lineage>
</organism>
<dbReference type="GO" id="GO:0006412">
    <property type="term" value="P:translation"/>
    <property type="evidence" value="ECO:0007669"/>
    <property type="project" value="InterPro"/>
</dbReference>
<dbReference type="PROSITE" id="PS00783">
    <property type="entry name" value="RIBOSOMAL_L13"/>
    <property type="match status" value="1"/>
</dbReference>
<evidence type="ECO:0000256" key="4">
    <source>
        <dbReference type="SAM" id="MobiDB-lite"/>
    </source>
</evidence>